<keyword evidence="2" id="KW-0812">Transmembrane</keyword>
<evidence type="ECO:0008006" key="5">
    <source>
        <dbReference type="Google" id="ProtNLM"/>
    </source>
</evidence>
<feature type="region of interest" description="Disordered" evidence="1">
    <location>
        <begin position="638"/>
        <end position="686"/>
    </location>
</feature>
<evidence type="ECO:0000256" key="2">
    <source>
        <dbReference type="SAM" id="Phobius"/>
    </source>
</evidence>
<evidence type="ECO:0000313" key="4">
    <source>
        <dbReference type="Proteomes" id="UP000236290"/>
    </source>
</evidence>
<dbReference type="Proteomes" id="UP000236290">
    <property type="component" value="Unassembled WGS sequence"/>
</dbReference>
<accession>A0A2K0UPS6</accession>
<name>A0A2K0UPS6_TRIHA</name>
<comment type="caution">
    <text evidence="3">The sequence shown here is derived from an EMBL/GenBank/DDBJ whole genome shotgun (WGS) entry which is preliminary data.</text>
</comment>
<feature type="transmembrane region" description="Helical" evidence="2">
    <location>
        <begin position="85"/>
        <end position="107"/>
    </location>
</feature>
<dbReference type="OrthoDB" id="3260408at2759"/>
<gene>
    <name evidence="3" type="ORF">THARTR1_00629</name>
</gene>
<proteinExistence type="predicted"/>
<reference evidence="3 4" key="1">
    <citation type="submission" date="2017-02" db="EMBL/GenBank/DDBJ databases">
        <title>Genomes of Trichoderma spp. with biocontrol activity.</title>
        <authorList>
            <person name="Gardiner D."/>
            <person name="Kazan K."/>
            <person name="Vos C."/>
            <person name="Harvey P."/>
        </authorList>
    </citation>
    <scope>NUCLEOTIDE SEQUENCE [LARGE SCALE GENOMIC DNA]</scope>
    <source>
        <strain evidence="3 4">Tr1</strain>
    </source>
</reference>
<dbReference type="PANTHER" id="PTHR23242">
    <property type="entry name" value="TRANSCRIPTION FACTOR HOXA13"/>
    <property type="match status" value="1"/>
</dbReference>
<keyword evidence="2" id="KW-1133">Transmembrane helix</keyword>
<organism evidence="3 4">
    <name type="scientific">Trichoderma harzianum</name>
    <name type="common">Hypocrea lixii</name>
    <dbReference type="NCBI Taxonomy" id="5544"/>
    <lineage>
        <taxon>Eukaryota</taxon>
        <taxon>Fungi</taxon>
        <taxon>Dikarya</taxon>
        <taxon>Ascomycota</taxon>
        <taxon>Pezizomycotina</taxon>
        <taxon>Sordariomycetes</taxon>
        <taxon>Hypocreomycetidae</taxon>
        <taxon>Hypocreales</taxon>
        <taxon>Hypocreaceae</taxon>
        <taxon>Trichoderma</taxon>
    </lineage>
</organism>
<feature type="region of interest" description="Disordered" evidence="1">
    <location>
        <begin position="323"/>
        <end position="377"/>
    </location>
</feature>
<feature type="compositionally biased region" description="Polar residues" evidence="1">
    <location>
        <begin position="344"/>
        <end position="363"/>
    </location>
</feature>
<sequence length="1270" mass="137595">MRYLHKDIWGHDTLPLLYGAPPSTEMLPARLHHQSTRNMYDFDRAYSFLMAESSGLKPGNGSSHVNGKMNGQTGKKLAPRPRRGFVGWVWGTVARLATWSFILTLLFRCPSTLEECDQDSPFICKPYFQAKAAVTPYTLPYYDQYVAPYVDFAWPYYQTVDATVLTPARAYAIQYGGPWVEKGQERVWAQWEKHGQPQVAQLRALSQKQYEETIAPYLESAGEVFGPYYEIGHINSLRLYYQVLLPSYELVQPYAHQGYNAASSFTTGTALPAAQWVWGKTNAFLNKAVWPQVRMVYVENVEPQLVRIGERLERYKNRAKTRVLPEVTSSSTRRKTTTEPPRYSSFSKPAPQGTQSPSTTASESVAPPPSSGVEEQPLTESYWNPVQAPPAAENETEQRRIAREMVAQDLEMWQNKFAAQAEEGAADMEDRIDEIANRMVVDEIVSKGKPLVKKLEALVESEIDGLKTKISSIVAENAANPLDDAQEQIVAAVRAAGIAIKTAAQGIRSWREEYDDDLQYMVLKAADVHFQILDETTNLALQQLGMKWAWTDGVTYRDWAKYHELKQTLGDWTEELKHLIVTHPTLLQAQDAAALVEDDGMTIASSAAKELARLKQVAQWKILANDATDNFDSEAMEKVAEAAQNPVVSEDESTLESHEQGDDETAGESLAETADATDGEETPLSAADNTVLEAVLDAIAEEVTPGTTDEATSPLESGSADEVIDDAVVDEKSSDEELPIVDDASSNVFEHVVEHADLNEKAQEPLTSQTDEVPESLDDEVVEPEVDIETPEISVHHDIEESSSVVLEELSSTSHSAATTETVLKSEPEETDEIVLEFEDDILDEDEISWEQDETTLDNDSASVKATFLGAAAQVVSGWQPILDEDDETDDNFLSSATKAAEAAYASAISLASDQYSSASSIISAQVHGTPTPAVQNQLLSSVSAAYDQAVAAASSRFKDVVDAASAGVYGTPTTTQVTPTLAHWSKVESIAAERLNEGKLWAELQYQSALIALGLATATPTSTSAAEKYYEQAKYNYYAGLGIAHDRYNNFISAASSAWSSLTATPTPTPMAFTDSAISMASAAGKAAESAYSKATENVASAVEAVDESISALHDAATEQIYNAGLAIGETWATVVSQLSIDIYGQPTPAAIGWYEGLVSDAQAVVASATSAVGKATQTASAGAAKEYESVSELVSELIVGREAPFTESVLSRLQAAYASATQNVASLASEAGAAAGSVGEKVGSIASKATDAAKHGKDEFLKSCPLDI</sequence>
<evidence type="ECO:0000256" key="1">
    <source>
        <dbReference type="SAM" id="MobiDB-lite"/>
    </source>
</evidence>
<protein>
    <recommendedName>
        <fullName evidence="5">Transcription factor hoxa13</fullName>
    </recommendedName>
</protein>
<dbReference type="AlphaFoldDB" id="A0A2K0UPS6"/>
<dbReference type="EMBL" id="MTYI01000005">
    <property type="protein sequence ID" value="PNP59750.1"/>
    <property type="molecule type" value="Genomic_DNA"/>
</dbReference>
<evidence type="ECO:0000313" key="3">
    <source>
        <dbReference type="EMBL" id="PNP59750.1"/>
    </source>
</evidence>
<keyword evidence="2" id="KW-0472">Membrane</keyword>
<dbReference type="PANTHER" id="PTHR23242:SF9">
    <property type="entry name" value="TRANSCRIPTION FACTOR HOXA13"/>
    <property type="match status" value="1"/>
</dbReference>